<evidence type="ECO:0000256" key="1">
    <source>
        <dbReference type="ARBA" id="ARBA00004123"/>
    </source>
</evidence>
<evidence type="ECO:0000313" key="6">
    <source>
        <dbReference type="EMBL" id="CAD1822516.1"/>
    </source>
</evidence>
<feature type="region of interest" description="Disordered" evidence="5">
    <location>
        <begin position="579"/>
        <end position="624"/>
    </location>
</feature>
<reference evidence="6" key="1">
    <citation type="submission" date="2020-07" db="EMBL/GenBank/DDBJ databases">
        <authorList>
            <person name="Lin J."/>
        </authorList>
    </citation>
    <scope>NUCLEOTIDE SEQUENCE</scope>
</reference>
<dbReference type="EMBL" id="LR862142">
    <property type="protein sequence ID" value="CAD1822516.1"/>
    <property type="molecule type" value="Genomic_DNA"/>
</dbReference>
<comment type="subcellular location">
    <subcellularLocation>
        <location evidence="2">Cytoplasm</location>
    </subcellularLocation>
    <subcellularLocation>
        <location evidence="1">Nucleus</location>
    </subcellularLocation>
</comment>
<evidence type="ECO:0000256" key="2">
    <source>
        <dbReference type="ARBA" id="ARBA00004496"/>
    </source>
</evidence>
<proteinExistence type="predicted"/>
<sequence>MGLSFSYPIDDYDYLDESFESLLMRSFSFTDKVKSTLRSLSFNGRDSEPAIFKAFGSAKLIIEGSLSFNGKETMISIKSPTSKKKSSKKSPCASKSRFSPSYESPKLTAPESPQHEAALKLQKVYKSFRTRRQLADCAVLVEQHWWKLLDFALLRRSSVSFFDIEKPETAVSKWSRARTKAAKVGKGLSKDEKAQKLALQHWLEAIDPRHRYGHNLHYYYECWLHCESKQPFFYWYQYFSARCGDGKEVNLEEHCPRLTLQQQCIKYLGPKEREAYEVIVEDGIFMYKESRKLLDTSEGPEDVKWIFVLSTSKALYVGQKKKGTFQHSSFLAGGATSAAGRLIVENGVLKAVWPHSGHYRPTEENFREFTSFLKENNVDLTDVKLSPTEEDEELGQIIRTSSSEPNFAKSNYFNKPEAQKKHSYAYDAAKISIPEENASSCKAPGPVSRERKTKRSLHLELPPKNIVFFDTQENKENDKDEEEEGEEEIDEKRFIFCKENLFEEGEEETDEEAVLQELILRRISSKKGVKSYQLGKQLSFRWTTGAGPRIGWVRGYPPGLQFRALEQVNLSPRNLEQVNLSPRNLGPSRFASPRTCYSPSPRVKETLKVKEEAQATQMRRESDR</sequence>
<evidence type="ECO:0000256" key="4">
    <source>
        <dbReference type="ARBA" id="ARBA00023242"/>
    </source>
</evidence>
<organism evidence="6">
    <name type="scientific">Ananas comosus var. bracteatus</name>
    <name type="common">red pineapple</name>
    <dbReference type="NCBI Taxonomy" id="296719"/>
    <lineage>
        <taxon>Eukaryota</taxon>
        <taxon>Viridiplantae</taxon>
        <taxon>Streptophyta</taxon>
        <taxon>Embryophyta</taxon>
        <taxon>Tracheophyta</taxon>
        <taxon>Spermatophyta</taxon>
        <taxon>Magnoliopsida</taxon>
        <taxon>Liliopsida</taxon>
        <taxon>Poales</taxon>
        <taxon>Bromeliaceae</taxon>
        <taxon>Bromelioideae</taxon>
        <taxon>Ananas</taxon>
    </lineage>
</organism>
<accession>A0A6V7NW01</accession>
<keyword evidence="3" id="KW-0963">Cytoplasm</keyword>
<protein>
    <recommendedName>
        <fullName evidence="7">IQ domain-containing protein IQM2-like</fullName>
    </recommendedName>
</protein>
<evidence type="ECO:0008006" key="7">
    <source>
        <dbReference type="Google" id="ProtNLM"/>
    </source>
</evidence>
<keyword evidence="4" id="KW-0539">Nucleus</keyword>
<evidence type="ECO:0000256" key="5">
    <source>
        <dbReference type="SAM" id="MobiDB-lite"/>
    </source>
</evidence>
<dbReference type="PANTHER" id="PTHR31250">
    <property type="entry name" value="IQ DOMAIN-CONTAINING PROTEIN IQM3"/>
    <property type="match status" value="1"/>
</dbReference>
<feature type="region of interest" description="Disordered" evidence="5">
    <location>
        <begin position="79"/>
        <end position="113"/>
    </location>
</feature>
<dbReference type="GO" id="GO:0005634">
    <property type="term" value="C:nucleus"/>
    <property type="evidence" value="ECO:0007669"/>
    <property type="project" value="UniProtKB-SubCell"/>
</dbReference>
<evidence type="ECO:0000256" key="3">
    <source>
        <dbReference type="ARBA" id="ARBA00022490"/>
    </source>
</evidence>
<gene>
    <name evidence="6" type="ORF">CB5_LOCUS5727</name>
</gene>
<feature type="compositionally biased region" description="Basic and acidic residues" evidence="5">
    <location>
        <begin position="602"/>
        <end position="624"/>
    </location>
</feature>
<dbReference type="PANTHER" id="PTHR31250:SF14">
    <property type="entry name" value="IQ DOMAIN-CONTAINING PROTEIN IQM2"/>
    <property type="match status" value="1"/>
</dbReference>
<name>A0A6V7NW01_ANACO</name>
<dbReference type="GO" id="GO:0005737">
    <property type="term" value="C:cytoplasm"/>
    <property type="evidence" value="ECO:0007669"/>
    <property type="project" value="UniProtKB-SubCell"/>
</dbReference>
<dbReference type="InterPro" id="IPR044159">
    <property type="entry name" value="IQM"/>
</dbReference>
<dbReference type="AlphaFoldDB" id="A0A6V7NW01"/>